<evidence type="ECO:0000256" key="1">
    <source>
        <dbReference type="SAM" id="MobiDB-lite"/>
    </source>
</evidence>
<dbReference type="Proteomes" id="UP000325763">
    <property type="component" value="Chromosome"/>
</dbReference>
<reference evidence="2 3" key="1">
    <citation type="submission" date="2017-09" db="EMBL/GenBank/DDBJ databases">
        <title>Streptomyces genome completion.</title>
        <authorList>
            <person name="Lee N."/>
            <person name="Cho B.-K."/>
        </authorList>
    </citation>
    <scope>NUCLEOTIDE SEQUENCE [LARGE SCALE GENOMIC DNA]</scope>
    <source>
        <strain evidence="2 3">ATCC 14899</strain>
    </source>
</reference>
<protein>
    <submittedName>
        <fullName evidence="2">Uncharacterized protein</fullName>
    </submittedName>
</protein>
<accession>A0A5P2VYY6</accession>
<evidence type="ECO:0000313" key="2">
    <source>
        <dbReference type="EMBL" id="QEV37257.1"/>
    </source>
</evidence>
<gene>
    <name evidence="2" type="ORF">CP978_00405</name>
</gene>
<organism evidence="2 3">
    <name type="scientific">Streptomyces nodosus</name>
    <dbReference type="NCBI Taxonomy" id="40318"/>
    <lineage>
        <taxon>Bacteria</taxon>
        <taxon>Bacillati</taxon>
        <taxon>Actinomycetota</taxon>
        <taxon>Actinomycetes</taxon>
        <taxon>Kitasatosporales</taxon>
        <taxon>Streptomycetaceae</taxon>
        <taxon>Streptomyces</taxon>
    </lineage>
</organism>
<evidence type="ECO:0000313" key="3">
    <source>
        <dbReference type="Proteomes" id="UP000325763"/>
    </source>
</evidence>
<feature type="region of interest" description="Disordered" evidence="1">
    <location>
        <begin position="1"/>
        <end position="41"/>
    </location>
</feature>
<proteinExistence type="predicted"/>
<dbReference type="AlphaFoldDB" id="A0A5P2VYY6"/>
<sequence length="66" mass="7007">MAGARGPACRRQLASHSGFGGSGRAWRGRPSIGGRGRGRRRGWVCRGVRSAGTWRSRGVAAGRDSR</sequence>
<name>A0A5P2VYY6_9ACTN</name>
<dbReference type="KEGG" id="snq:CP978_00405"/>
<dbReference type="EMBL" id="CP023747">
    <property type="protein sequence ID" value="QEV37257.1"/>
    <property type="molecule type" value="Genomic_DNA"/>
</dbReference>